<name>A0A644SYC6_9ZZZZ</name>
<dbReference type="EMBL" id="VSSQ01000010">
    <property type="protein sequence ID" value="MPL59649.1"/>
    <property type="molecule type" value="Genomic_DNA"/>
</dbReference>
<evidence type="ECO:0000313" key="2">
    <source>
        <dbReference type="EMBL" id="MPL59649.1"/>
    </source>
</evidence>
<protein>
    <submittedName>
        <fullName evidence="2">Uncharacterized protein</fullName>
    </submittedName>
</protein>
<dbReference type="AlphaFoldDB" id="A0A644SYC6"/>
<feature type="region of interest" description="Disordered" evidence="1">
    <location>
        <begin position="104"/>
        <end position="180"/>
    </location>
</feature>
<organism evidence="2">
    <name type="scientific">bioreactor metagenome</name>
    <dbReference type="NCBI Taxonomy" id="1076179"/>
    <lineage>
        <taxon>unclassified sequences</taxon>
        <taxon>metagenomes</taxon>
        <taxon>ecological metagenomes</taxon>
    </lineage>
</organism>
<gene>
    <name evidence="2" type="ORF">SDC9_05204</name>
</gene>
<feature type="compositionally biased region" description="Acidic residues" evidence="1">
    <location>
        <begin position="142"/>
        <end position="161"/>
    </location>
</feature>
<feature type="compositionally biased region" description="Basic and acidic residues" evidence="1">
    <location>
        <begin position="162"/>
        <end position="180"/>
    </location>
</feature>
<sequence length="180" mass="19756">MKARTVETPATARGPVNIWFIGRSLSLYGYHAGEADERHGHEAYGDEGYARAFETRGNGVVLVQLRPYRGQKHDRQPPAGAGPEAEDHGLKEVVVADLEKEYDAQDGAVDRDQGKENAKSHVKGWGKAVDDHLQHLHHAGYDNDENDEGEVFDGQGTDEEIEYRPADGRANADDHGDGEA</sequence>
<feature type="compositionally biased region" description="Basic and acidic residues" evidence="1">
    <location>
        <begin position="104"/>
        <end position="119"/>
    </location>
</feature>
<evidence type="ECO:0000256" key="1">
    <source>
        <dbReference type="SAM" id="MobiDB-lite"/>
    </source>
</evidence>
<accession>A0A644SYC6</accession>
<proteinExistence type="predicted"/>
<reference evidence="2" key="1">
    <citation type="submission" date="2019-08" db="EMBL/GenBank/DDBJ databases">
        <authorList>
            <person name="Kucharzyk K."/>
            <person name="Murdoch R.W."/>
            <person name="Higgins S."/>
            <person name="Loffler F."/>
        </authorList>
    </citation>
    <scope>NUCLEOTIDE SEQUENCE</scope>
</reference>
<comment type="caution">
    <text evidence="2">The sequence shown here is derived from an EMBL/GenBank/DDBJ whole genome shotgun (WGS) entry which is preliminary data.</text>
</comment>